<dbReference type="Proteomes" id="UP001596052">
    <property type="component" value="Unassembled WGS sequence"/>
</dbReference>
<comment type="caution">
    <text evidence="3">The sequence shown here is derived from an EMBL/GenBank/DDBJ whole genome shotgun (WGS) entry which is preliminary data.</text>
</comment>
<dbReference type="InterPro" id="IPR037124">
    <property type="entry name" value="Chaperonin_GroES_sf"/>
</dbReference>
<evidence type="ECO:0000256" key="2">
    <source>
        <dbReference type="ARBA" id="ARBA00023186"/>
    </source>
</evidence>
<gene>
    <name evidence="3" type="ORF">ACFQDI_20635</name>
</gene>
<evidence type="ECO:0000256" key="1">
    <source>
        <dbReference type="ARBA" id="ARBA00006975"/>
    </source>
</evidence>
<organism evidence="3 4">
    <name type="scientific">Prosthecobacter fluviatilis</name>
    <dbReference type="NCBI Taxonomy" id="445931"/>
    <lineage>
        <taxon>Bacteria</taxon>
        <taxon>Pseudomonadati</taxon>
        <taxon>Verrucomicrobiota</taxon>
        <taxon>Verrucomicrobiia</taxon>
        <taxon>Verrucomicrobiales</taxon>
        <taxon>Verrucomicrobiaceae</taxon>
        <taxon>Prosthecobacter</taxon>
    </lineage>
</organism>
<evidence type="ECO:0000313" key="3">
    <source>
        <dbReference type="EMBL" id="MFC5457288.1"/>
    </source>
</evidence>
<accession>A0ABW0KUS6</accession>
<name>A0ABW0KUS6_9BACT</name>
<dbReference type="Gene3D" id="2.30.33.40">
    <property type="entry name" value="GroES chaperonin"/>
    <property type="match status" value="1"/>
</dbReference>
<dbReference type="InterPro" id="IPR011032">
    <property type="entry name" value="GroES-like_sf"/>
</dbReference>
<proteinExistence type="inferred from homology"/>
<dbReference type="CDD" id="cd00320">
    <property type="entry name" value="cpn10"/>
    <property type="match status" value="1"/>
</dbReference>
<dbReference type="SUPFAM" id="SSF50129">
    <property type="entry name" value="GroES-like"/>
    <property type="match status" value="1"/>
</dbReference>
<comment type="similarity">
    <text evidence="1">Belongs to the GroES chaperonin family.</text>
</comment>
<dbReference type="RefSeq" id="WP_377170422.1">
    <property type="nucleotide sequence ID" value="NZ_JBHSMQ010000009.1"/>
</dbReference>
<sequence>MSPPGIHPLGSHLLLDVTPQERTTAAGLVLPTAVQGASTRMEAVIVARGPGCTHPALGCGTAVYVSRYTSGELQRSGRTYRLAQEADIIATLDTPGHSPAATPSPPTQP</sequence>
<protein>
    <submittedName>
        <fullName evidence="3">Co-chaperone GroES family protein</fullName>
    </submittedName>
</protein>
<evidence type="ECO:0000313" key="4">
    <source>
        <dbReference type="Proteomes" id="UP001596052"/>
    </source>
</evidence>
<dbReference type="Pfam" id="PF00166">
    <property type="entry name" value="Cpn10"/>
    <property type="match status" value="1"/>
</dbReference>
<keyword evidence="2" id="KW-0143">Chaperone</keyword>
<dbReference type="SMART" id="SM00883">
    <property type="entry name" value="Cpn10"/>
    <property type="match status" value="1"/>
</dbReference>
<reference evidence="4" key="1">
    <citation type="journal article" date="2019" name="Int. J. Syst. Evol. Microbiol.">
        <title>The Global Catalogue of Microorganisms (GCM) 10K type strain sequencing project: providing services to taxonomists for standard genome sequencing and annotation.</title>
        <authorList>
            <consortium name="The Broad Institute Genomics Platform"/>
            <consortium name="The Broad Institute Genome Sequencing Center for Infectious Disease"/>
            <person name="Wu L."/>
            <person name="Ma J."/>
        </authorList>
    </citation>
    <scope>NUCLEOTIDE SEQUENCE [LARGE SCALE GENOMIC DNA]</scope>
    <source>
        <strain evidence="4">CGMCC 4.1469</strain>
    </source>
</reference>
<dbReference type="InterPro" id="IPR020818">
    <property type="entry name" value="Chaperonin_GroES"/>
</dbReference>
<keyword evidence="4" id="KW-1185">Reference proteome</keyword>
<dbReference type="EMBL" id="JBHSMQ010000009">
    <property type="protein sequence ID" value="MFC5457288.1"/>
    <property type="molecule type" value="Genomic_DNA"/>
</dbReference>